<dbReference type="Gene3D" id="2.130.10.10">
    <property type="entry name" value="YVTN repeat-like/Quinoprotein amine dehydrogenase"/>
    <property type="match status" value="4"/>
</dbReference>
<accession>A0ABN8MM56</accession>
<reference evidence="7 8" key="1">
    <citation type="submission" date="2022-05" db="EMBL/GenBank/DDBJ databases">
        <authorList>
            <consortium name="Genoscope - CEA"/>
            <person name="William W."/>
        </authorList>
    </citation>
    <scope>NUCLEOTIDE SEQUENCE [LARGE SCALE GENOMIC DNA]</scope>
</reference>
<feature type="compositionally biased region" description="Basic and acidic residues" evidence="4">
    <location>
        <begin position="1487"/>
        <end position="1496"/>
    </location>
</feature>
<keyword evidence="1 3" id="KW-0853">WD repeat</keyword>
<feature type="repeat" description="WD" evidence="3">
    <location>
        <begin position="407"/>
        <end position="429"/>
    </location>
</feature>
<feature type="compositionally biased region" description="Polar residues" evidence="4">
    <location>
        <begin position="1611"/>
        <end position="1628"/>
    </location>
</feature>
<dbReference type="PANTHER" id="PTHR45589">
    <property type="entry name" value="WD REPEAT DOMAIN 62, ISOFORM G"/>
    <property type="match status" value="1"/>
</dbReference>
<feature type="compositionally biased region" description="Polar residues" evidence="4">
    <location>
        <begin position="1833"/>
        <end position="1848"/>
    </location>
</feature>
<keyword evidence="2" id="KW-0677">Repeat</keyword>
<feature type="region of interest" description="Disordered" evidence="4">
    <location>
        <begin position="914"/>
        <end position="963"/>
    </location>
</feature>
<evidence type="ECO:0000259" key="6">
    <source>
        <dbReference type="Pfam" id="PF24782"/>
    </source>
</evidence>
<feature type="region of interest" description="Disordered" evidence="4">
    <location>
        <begin position="1290"/>
        <end position="1312"/>
    </location>
</feature>
<dbReference type="EMBL" id="CALNXI010000660">
    <property type="protein sequence ID" value="CAH3030852.1"/>
    <property type="molecule type" value="Genomic_DNA"/>
</dbReference>
<dbReference type="SMART" id="SM00320">
    <property type="entry name" value="WD40"/>
    <property type="match status" value="12"/>
</dbReference>
<dbReference type="InterPro" id="IPR015943">
    <property type="entry name" value="WD40/YVTN_repeat-like_dom_sf"/>
</dbReference>
<feature type="compositionally biased region" description="Basic and acidic residues" evidence="4">
    <location>
        <begin position="1446"/>
        <end position="1462"/>
    </location>
</feature>
<gene>
    <name evidence="7" type="ORF">PEVE_00038634</name>
</gene>
<feature type="region of interest" description="Disordered" evidence="4">
    <location>
        <begin position="1012"/>
        <end position="1056"/>
    </location>
</feature>
<feature type="region of interest" description="Disordered" evidence="4">
    <location>
        <begin position="1082"/>
        <end position="1217"/>
    </location>
</feature>
<feature type="compositionally biased region" description="Basic and acidic residues" evidence="4">
    <location>
        <begin position="1371"/>
        <end position="1397"/>
    </location>
</feature>
<feature type="compositionally biased region" description="Polar residues" evidence="4">
    <location>
        <begin position="1014"/>
        <end position="1023"/>
    </location>
</feature>
<comment type="caution">
    <text evidence="7">The sequence shown here is derived from an EMBL/GenBank/DDBJ whole genome shotgun (WGS) entry which is preliminary data.</text>
</comment>
<keyword evidence="8" id="KW-1185">Reference proteome</keyword>
<dbReference type="InterPro" id="IPR056161">
    <property type="entry name" value="WD40_MABP1-WDR62_1st"/>
</dbReference>
<name>A0ABN8MM56_9CNID</name>
<feature type="region of interest" description="Disordered" evidence="4">
    <location>
        <begin position="766"/>
        <end position="787"/>
    </location>
</feature>
<sequence>MNADRAGRIPPPTKRLVVRKANSHRDLRPLTERATLEKVLGLTVSKNAALACDPVSGVIAYPAGCVVVLFNPRKNKQSFVLNTSRKTITCLAFSGDGKYLATGESGHMPSVRIWDMEDQLHPQIAEMTKGHKFGVACVAFSPNLKYVASVGFQHDMIVNIWNWKTSTKVASNKVSSKVSALSFSENGSYFVTVGVRHVKFWYFDTESNKSKVSKTLVINGRAALLGEQRNNTFCDVACGRGLNSDITYCVTSSGLLCSVNSKRVLDSWVELKASKAHAIAVSDHYIVCGCTDGIIRVFNPLKLQHIVTFPKPHFLGVNIAEGIDFSNPLSKAEKAVYPDTVAVALDTVNQRLTCVYNDHSLYTWDMKDIKMIGKTWSSLYHSTCVWGVEVYPSVSDNRQAALPPGSFLTCSSDDTVRVWNIEEGTSTLFERNVYSKEMMKILYTGDSVDNLKDTDVSPAIKNMRDSTSEYRNSGVRCLRISPDGQTLATGDRSGNVRVYDLMFVDEIAKIEAHESEVLCVEFTPSESGHKLLASAGRDRLIHVFDVQNNFSFVQTLDDHSASITSIKFNMSESDELQLLSCGADKSIIFRTAQQNPELQFVRTTNHVGKTTFYDMDIDVSRKHAATACQDRNVRVYDVSSGKQTRIYKGTPGDDGTLVRITLDNSGTYAASSCSDKTVSITEFDSGECVASMSGHSEVVTGIKFSVDCKNLISVGGDGCIFVWNIPSTYTQNMVEKLHALGHEPEIKTQMGTPLRRDTYQISHPTIPEESEFSPAGPSAFTRPFREPSPPVKDYRFSVGQLPSWAQKQLIAEGNENVTVSPEQDNGQQTAQPGGRWAQRIQNGGIHVAGENGTLQPIKFPLDPADRKRYTIEPISLQEQMRALANSPLERRCSLTKGEDDDLFPADGRAALEELTEDDMENEGDSEAPSGVTVTRGSDVANYPPRRSSVLTSESGELKFEEAEELKEGEVKEVIIYLPPSQDDFDSEVASAPRVQEIMQHYEVLQLKHHPSCPNIPQQISNGDASLPEDDLDKPVDPVTPRRKNSPGTLQRYPSSDYLPSRVENFLRAFQLSVAQRPKRLSLTVEDSKGEEQEENENMKSVEKEIATPSSEEDEDEVTSPSEEVKPFGEDENKPAGEEGEEVVGRYFESLGTSSPGIKTEEEVTEPPPLDTEKLMRTRLSISARFLSRSHQPGRPGLLATNTDEEKNHHFDDSKQDFQRRKEEMALAVEATRKRLEALGWKAKEDILKKMPTSAVSTSSVVSSTASVTSTAAHLTTVSTTPTTAAGTAVTSVGKEAENTPVSSLTDSSSKQSVITNLLETRLTEVKDTKYADKEHSGKKEITGAKKGIEAKEEDSDKSKRSASHLIAFFSKNKDKDKENTKEKDKDKSKSKDKDKGRSTPPPGKQTSEGKSTGGKLERKGSTGSTASPKAEGKSWRKSLGILGGSSKHDKEEKHKKNSDHRASYPGDMSGKNPQVITSKQDGSAVKTVKDNKEEKVKRKHPERRSSNPMAEVLLKDSQVVDKLDNNALETVPENKDEKSRKRHPERRTSSPTTELQKTGKDDKDEQLNRKQPERRSSNPSADSQTKNSHVRSVKHDEATLNTVKEEKTSDKIQPNHQTRAKTSASVSSEKAIKLREKKGRVTSEERREKAKSLGDLNSNLHEVEVSILDPTVPPSRTVDTMDIPNQLGNSSKRPMSSNAILETPPLASKRRENKDRNACEDNEDVNVDSKTLKESSTVAEVLLNGGSAEHKITLDQTSVLSSKVSGNEGVAVQETSLEKKAIGSDLNTSKATSPVKYARNGSGSSFMTDISELSAELSAAIASPPPQPIRLSMSETNLLSPSPPTGNRRSPVGKDHDSAGASVVDQDECQKALDNLLNSFQDVMDLQAKVLDEEPSDESHLLLSNISSTFSVIEERIHEARLRRRQWELSSLPRGKPGLASRPLSGVFSMSTGNLDQLTKRPPTARRFSEFSVSSIPEVDAEVHEVLLEKYSDRLLEMVAKKLGK</sequence>
<feature type="compositionally biased region" description="Polar residues" evidence="4">
    <location>
        <begin position="1686"/>
        <end position="1700"/>
    </location>
</feature>
<dbReference type="Proteomes" id="UP001159427">
    <property type="component" value="Unassembled WGS sequence"/>
</dbReference>
<dbReference type="InterPro" id="IPR001680">
    <property type="entry name" value="WD40_rpt"/>
</dbReference>
<evidence type="ECO:0008006" key="9">
    <source>
        <dbReference type="Google" id="ProtNLM"/>
    </source>
</evidence>
<feature type="compositionally biased region" description="Polar residues" evidence="4">
    <location>
        <begin position="1471"/>
        <end position="1481"/>
    </location>
</feature>
<dbReference type="PROSITE" id="PS50294">
    <property type="entry name" value="WD_REPEATS_REGION"/>
    <property type="match status" value="1"/>
</dbReference>
<dbReference type="SUPFAM" id="SSF50978">
    <property type="entry name" value="WD40 repeat-like"/>
    <property type="match status" value="2"/>
</dbReference>
<dbReference type="Pfam" id="PF24782">
    <property type="entry name" value="WD40_MABP1-WDR62_2nd"/>
    <property type="match status" value="1"/>
</dbReference>
<feature type="region of interest" description="Disordered" evidence="4">
    <location>
        <begin position="1824"/>
        <end position="1862"/>
    </location>
</feature>
<organism evidence="7 8">
    <name type="scientific">Porites evermanni</name>
    <dbReference type="NCBI Taxonomy" id="104178"/>
    <lineage>
        <taxon>Eukaryota</taxon>
        <taxon>Metazoa</taxon>
        <taxon>Cnidaria</taxon>
        <taxon>Anthozoa</taxon>
        <taxon>Hexacorallia</taxon>
        <taxon>Scleractinia</taxon>
        <taxon>Fungiina</taxon>
        <taxon>Poritidae</taxon>
        <taxon>Porites</taxon>
    </lineage>
</organism>
<feature type="domain" description="MABP1/WDR62 first WD40" evidence="5">
    <location>
        <begin position="49"/>
        <end position="379"/>
    </location>
</feature>
<dbReference type="InterPro" id="IPR019775">
    <property type="entry name" value="WD40_repeat_CS"/>
</dbReference>
<dbReference type="PROSITE" id="PS50082">
    <property type="entry name" value="WD_REPEATS_2"/>
    <property type="match status" value="4"/>
</dbReference>
<evidence type="ECO:0000256" key="2">
    <source>
        <dbReference type="ARBA" id="ARBA00022737"/>
    </source>
</evidence>
<protein>
    <recommendedName>
        <fullName evidence="9">Mitogen-activated protein kinase-binding protein 1</fullName>
    </recommendedName>
</protein>
<evidence type="ECO:0000256" key="3">
    <source>
        <dbReference type="PROSITE-ProRule" id="PRU00221"/>
    </source>
</evidence>
<feature type="region of interest" description="Disordered" evidence="4">
    <location>
        <begin position="1329"/>
        <end position="1731"/>
    </location>
</feature>
<proteinExistence type="predicted"/>
<feature type="repeat" description="WD" evidence="3">
    <location>
        <begin position="692"/>
        <end position="733"/>
    </location>
</feature>
<evidence type="ECO:0000256" key="4">
    <source>
        <dbReference type="SAM" id="MobiDB-lite"/>
    </source>
</evidence>
<feature type="compositionally biased region" description="Basic and acidic residues" evidence="4">
    <location>
        <begin position="1709"/>
        <end position="1719"/>
    </location>
</feature>
<dbReference type="PROSITE" id="PS00678">
    <property type="entry name" value="WD_REPEATS_1"/>
    <property type="match status" value="1"/>
</dbReference>
<evidence type="ECO:0000259" key="5">
    <source>
        <dbReference type="Pfam" id="PF24780"/>
    </source>
</evidence>
<evidence type="ECO:0000313" key="8">
    <source>
        <dbReference type="Proteomes" id="UP001159427"/>
    </source>
</evidence>
<feature type="compositionally biased region" description="Basic and acidic residues" evidence="4">
    <location>
        <begin position="1557"/>
        <end position="1576"/>
    </location>
</feature>
<feature type="compositionally biased region" description="Basic and acidic residues" evidence="4">
    <location>
        <begin position="1329"/>
        <end position="1359"/>
    </location>
</feature>
<feature type="compositionally biased region" description="Polar residues" evidence="4">
    <location>
        <begin position="1577"/>
        <end position="1587"/>
    </location>
</feature>
<feature type="compositionally biased region" description="Basic and acidic residues" evidence="4">
    <location>
        <begin position="1630"/>
        <end position="1652"/>
    </location>
</feature>
<evidence type="ECO:0000256" key="1">
    <source>
        <dbReference type="ARBA" id="ARBA00022574"/>
    </source>
</evidence>
<feature type="repeat" description="WD" evidence="3">
    <location>
        <begin position="468"/>
        <end position="501"/>
    </location>
</feature>
<dbReference type="InterPro" id="IPR052779">
    <property type="entry name" value="WDR62"/>
</dbReference>
<feature type="compositionally biased region" description="Basic and acidic residues" evidence="4">
    <location>
        <begin position="1122"/>
        <end position="1136"/>
    </location>
</feature>
<feature type="compositionally biased region" description="Polar residues" evidence="4">
    <location>
        <begin position="1299"/>
        <end position="1312"/>
    </location>
</feature>
<feature type="compositionally biased region" description="Basic and acidic residues" evidence="4">
    <location>
        <begin position="1593"/>
        <end position="1610"/>
    </location>
</feature>
<feature type="compositionally biased region" description="Acidic residues" evidence="4">
    <location>
        <begin position="914"/>
        <end position="925"/>
    </location>
</feature>
<feature type="compositionally biased region" description="Basic and acidic residues" evidence="4">
    <location>
        <begin position="1085"/>
        <end position="1105"/>
    </location>
</feature>
<feature type="domain" description="MABP1/WDR62 second WD40" evidence="6">
    <location>
        <begin position="385"/>
        <end position="725"/>
    </location>
</feature>
<feature type="compositionally biased region" description="Basic and acidic residues" evidence="4">
    <location>
        <begin position="1203"/>
        <end position="1217"/>
    </location>
</feature>
<dbReference type="Pfam" id="PF24780">
    <property type="entry name" value="WD40_MABP1-WDR62_1st"/>
    <property type="match status" value="1"/>
</dbReference>
<dbReference type="InterPro" id="IPR056162">
    <property type="entry name" value="WD40_MABP1-WDR62_2nd"/>
</dbReference>
<evidence type="ECO:0000313" key="7">
    <source>
        <dbReference type="EMBL" id="CAH3030852.1"/>
    </source>
</evidence>
<feature type="repeat" description="WD" evidence="3">
    <location>
        <begin position="510"/>
        <end position="548"/>
    </location>
</feature>
<dbReference type="InterPro" id="IPR036322">
    <property type="entry name" value="WD40_repeat_dom_sf"/>
</dbReference>
<dbReference type="PANTHER" id="PTHR45589:SF1">
    <property type="entry name" value="WD REPEAT DOMAIN 62, ISOFORM G"/>
    <property type="match status" value="1"/>
</dbReference>